<dbReference type="PANTHER" id="PTHR42834:SF1">
    <property type="entry name" value="ENDONUCLEASE_EXONUCLEASE_PHOSPHATASE FAMILY PROTEIN (AFU_ORTHOLOGUE AFUA_3G09210)"/>
    <property type="match status" value="1"/>
</dbReference>
<evidence type="ECO:0000313" key="2">
    <source>
        <dbReference type="EMBL" id="SON83323.1"/>
    </source>
</evidence>
<gene>
    <name evidence="2" type="ORF">XAP6984_510020</name>
    <name evidence="3" type="ORF">XAP7430_480021</name>
</gene>
<evidence type="ECO:0000313" key="3">
    <source>
        <dbReference type="EMBL" id="SON90451.1"/>
    </source>
</evidence>
<evidence type="ECO:0000313" key="4">
    <source>
        <dbReference type="Proteomes" id="UP000234166"/>
    </source>
</evidence>
<reference evidence="4 5" key="1">
    <citation type="submission" date="2017-10" db="EMBL/GenBank/DDBJ databases">
        <authorList>
            <person name="Regsiter A."/>
            <person name="William W."/>
        </authorList>
    </citation>
    <scope>NUCLEOTIDE SEQUENCE [LARGE SCALE GENOMIC DNA]</scope>
    <source>
        <strain evidence="2 5">CFBP6984</strain>
        <strain evidence="3 4">CFBP7430</strain>
    </source>
</reference>
<keyword evidence="1" id="KW-0732">Signal</keyword>
<protein>
    <submittedName>
        <fullName evidence="3">Ribonuclease</fullName>
    </submittedName>
</protein>
<dbReference type="EMBL" id="OCYS01000103">
    <property type="protein sequence ID" value="SON90451.1"/>
    <property type="molecule type" value="Genomic_DNA"/>
</dbReference>
<comment type="caution">
    <text evidence="3">The sequence shown here is derived from an EMBL/GenBank/DDBJ whole genome shotgun (WGS) entry which is preliminary data.</text>
</comment>
<dbReference type="Proteomes" id="UP000234181">
    <property type="component" value="Unassembled WGS sequence"/>
</dbReference>
<proteinExistence type="predicted"/>
<dbReference type="EMBL" id="OCYT01000108">
    <property type="protein sequence ID" value="SON83323.1"/>
    <property type="molecule type" value="Genomic_DNA"/>
</dbReference>
<feature type="chain" id="PRO_5044344909" evidence="1">
    <location>
        <begin position="30"/>
        <end position="148"/>
    </location>
</feature>
<evidence type="ECO:0000256" key="1">
    <source>
        <dbReference type="SAM" id="SignalP"/>
    </source>
</evidence>
<organism evidence="3 4">
    <name type="scientific">Xanthomonas campestris pv. phaseoli</name>
    <dbReference type="NCBI Taxonomy" id="317013"/>
    <lineage>
        <taxon>Bacteria</taxon>
        <taxon>Pseudomonadati</taxon>
        <taxon>Pseudomonadota</taxon>
        <taxon>Gammaproteobacteria</taxon>
        <taxon>Lysobacterales</taxon>
        <taxon>Lysobacteraceae</taxon>
        <taxon>Xanthomonas</taxon>
    </lineage>
</organism>
<sequence>MRLPSRFVSLRCTLPLACAFALGATSANAAVFINELHYDDAGASGDSGEGVEVVATAGESLSGYRIYLYNGAAPGAAVMYANTAVPAGTVVSCGSQVRIATVSYASNGVQNGPNDGVALVDPNGQLVQFLSYEGAITGSGGPAARRPA</sequence>
<dbReference type="Proteomes" id="UP000234166">
    <property type="component" value="Unassembled WGS sequence"/>
</dbReference>
<name>A0AB38E2Y2_XANCH</name>
<dbReference type="PANTHER" id="PTHR42834">
    <property type="entry name" value="ENDONUCLEASE/EXONUCLEASE/PHOSPHATASE FAMILY PROTEIN (AFU_ORTHOLOGUE AFUA_3G09210)"/>
    <property type="match status" value="1"/>
</dbReference>
<accession>A0AB38E2Y2</accession>
<keyword evidence="5" id="KW-1185">Reference proteome</keyword>
<dbReference type="AlphaFoldDB" id="A0AB38E2Y2"/>
<evidence type="ECO:0000313" key="5">
    <source>
        <dbReference type="Proteomes" id="UP000234181"/>
    </source>
</evidence>
<feature type="signal peptide" evidence="1">
    <location>
        <begin position="1"/>
        <end position="29"/>
    </location>
</feature>